<dbReference type="Proteomes" id="UP001164963">
    <property type="component" value="Chromosome"/>
</dbReference>
<evidence type="ECO:0000313" key="2">
    <source>
        <dbReference type="Proteomes" id="UP001164963"/>
    </source>
</evidence>
<organism evidence="1 2">
    <name type="scientific">Streptomyces drozdowiczii</name>
    <dbReference type="NCBI Taxonomy" id="202862"/>
    <lineage>
        <taxon>Bacteria</taxon>
        <taxon>Bacillati</taxon>
        <taxon>Actinomycetota</taxon>
        <taxon>Actinomycetes</taxon>
        <taxon>Kitasatosporales</taxon>
        <taxon>Streptomycetaceae</taxon>
        <taxon>Streptomyces</taxon>
    </lineage>
</organism>
<evidence type="ECO:0000313" key="1">
    <source>
        <dbReference type="EMBL" id="UZK54091.1"/>
    </source>
</evidence>
<evidence type="ECO:0008006" key="3">
    <source>
        <dbReference type="Google" id="ProtNLM"/>
    </source>
</evidence>
<gene>
    <name evidence="1" type="ORF">NEH16_07925</name>
</gene>
<dbReference type="RefSeq" id="WP_265540532.1">
    <property type="nucleotide sequence ID" value="NZ_CP098740.1"/>
</dbReference>
<sequence>MPASYAVIEVDFTAAPGTDTSYRMERATAPAGPYVTIAVAAPLLAERAVYTDSTAPFDTVLYYRATGDQTGAVTTYTAGPLDQAGQVWLRDPLRPWADLPLDFCDAAQSGHVPGCAQPTPELVWVGLGDEVWEADAGLFPVLNSETPADVWARRKHASGSLTFFTRTLAAIDRVYTLFTAGGPLLLQLPPEYGVRDRFIQPGNVTEIRISRDQRRPERRWEAPFTVVDRPLGPAQGTACANWCALPAAYPTYGDLPSGLTLADLAAGEVICPGGEPVTPLVDTFTRTVAAGWGTADTGQAWTVATGPAAEFSVNGSAGIHTHTTLNTLHATTIPWDQANVTMRTRFSVSTVPTGTGGNDIHLMLRRGDASNFYSARIFTGTTGSLMISLRKFVGGVETQLVSATPGFTYVADAVYAARFSVQGSNLMAKVWPAASPEPAAWQVTATDTDLTGPGAVGMRTLVRAAQTNPLPITFRFDDLVVTS</sequence>
<reference evidence="1" key="1">
    <citation type="journal article" date="2022" name="Front. Microbiol.">
        <title>Mirubactin C rescues the lethal effect of cell wall biosynthesis mutations in Bacillus subtilis.</title>
        <authorList>
            <person name="Kepplinger B."/>
            <person name="Wen X."/>
            <person name="Tyler A.R."/>
            <person name="Kim B.Y."/>
            <person name="Brown J."/>
            <person name="Banks P."/>
            <person name="Dashti Y."/>
            <person name="Mackenzie E.S."/>
            <person name="Wills C."/>
            <person name="Kawai Y."/>
            <person name="Waldron K.J."/>
            <person name="Allenby N.E.E."/>
            <person name="Wu L.J."/>
            <person name="Hall M.J."/>
            <person name="Errington J."/>
        </authorList>
    </citation>
    <scope>NUCLEOTIDE SEQUENCE</scope>
    <source>
        <strain evidence="1">MDA8-470</strain>
    </source>
</reference>
<accession>A0ABY6PQR5</accession>
<name>A0ABY6PQR5_9ACTN</name>
<dbReference type="EMBL" id="CP098740">
    <property type="protein sequence ID" value="UZK54091.1"/>
    <property type="molecule type" value="Genomic_DNA"/>
</dbReference>
<protein>
    <recommendedName>
        <fullName evidence="3">Minor tail protein</fullName>
    </recommendedName>
</protein>
<keyword evidence="2" id="KW-1185">Reference proteome</keyword>
<proteinExistence type="predicted"/>